<proteinExistence type="predicted"/>
<comment type="caution">
    <text evidence="1">The sequence shown here is derived from an EMBL/GenBank/DDBJ whole genome shotgun (WGS) entry which is preliminary data.</text>
</comment>
<evidence type="ECO:0000313" key="2">
    <source>
        <dbReference type="Proteomes" id="UP001268542"/>
    </source>
</evidence>
<dbReference type="EMBL" id="JAVYII010000002">
    <property type="protein sequence ID" value="MDT9592497.1"/>
    <property type="molecule type" value="Genomic_DNA"/>
</dbReference>
<sequence>MSASPLPETAALAARLGVPAEHLRALDGCAAEDVALLDDAVELALRAEDRAVSDGLAAAVRFVPRPLRGRARALLGVGRG</sequence>
<protein>
    <submittedName>
        <fullName evidence="1">Uncharacterized protein</fullName>
    </submittedName>
</protein>
<gene>
    <name evidence="1" type="ORF">RDV89_05425</name>
</gene>
<keyword evidence="2" id="KW-1185">Reference proteome</keyword>
<name>A0ABU3PUG7_9ACTN</name>
<dbReference type="Proteomes" id="UP001268542">
    <property type="component" value="Unassembled WGS sequence"/>
</dbReference>
<organism evidence="1 2">
    <name type="scientific">Nocardioides imazamoxiresistens</name>
    <dbReference type="NCBI Taxonomy" id="3231893"/>
    <lineage>
        <taxon>Bacteria</taxon>
        <taxon>Bacillati</taxon>
        <taxon>Actinomycetota</taxon>
        <taxon>Actinomycetes</taxon>
        <taxon>Propionibacteriales</taxon>
        <taxon>Nocardioidaceae</taxon>
        <taxon>Nocardioides</taxon>
    </lineage>
</organism>
<reference evidence="1 2" key="1">
    <citation type="submission" date="2023-08" db="EMBL/GenBank/DDBJ databases">
        <title>Nocardioides seae sp. nov., a bacterium isolated from a soil.</title>
        <authorList>
            <person name="Wang X."/>
        </authorList>
    </citation>
    <scope>NUCLEOTIDE SEQUENCE [LARGE SCALE GENOMIC DNA]</scope>
    <source>
        <strain evidence="1 2">YZH12</strain>
    </source>
</reference>
<evidence type="ECO:0000313" key="1">
    <source>
        <dbReference type="EMBL" id="MDT9592497.1"/>
    </source>
</evidence>
<dbReference type="RefSeq" id="WP_315731925.1">
    <property type="nucleotide sequence ID" value="NZ_JAVYII010000002.1"/>
</dbReference>
<accession>A0ABU3PUG7</accession>